<evidence type="ECO:0000256" key="10">
    <source>
        <dbReference type="ARBA" id="ARBA00022777"/>
    </source>
</evidence>
<dbReference type="Proteomes" id="UP000319829">
    <property type="component" value="Unassembled WGS sequence"/>
</dbReference>
<keyword evidence="11 16" id="KW-0067">ATP-binding</keyword>
<evidence type="ECO:0000256" key="8">
    <source>
        <dbReference type="ARBA" id="ARBA00022679"/>
    </source>
</evidence>
<evidence type="ECO:0000313" key="19">
    <source>
        <dbReference type="Proteomes" id="UP000319829"/>
    </source>
</evidence>
<evidence type="ECO:0000256" key="5">
    <source>
        <dbReference type="ARBA" id="ARBA00011738"/>
    </source>
</evidence>
<evidence type="ECO:0000256" key="7">
    <source>
        <dbReference type="ARBA" id="ARBA00022490"/>
    </source>
</evidence>
<evidence type="ECO:0000256" key="3">
    <source>
        <dbReference type="ARBA" id="ARBA00004496"/>
    </source>
</evidence>
<feature type="region of interest" description="Disordered" evidence="17">
    <location>
        <begin position="251"/>
        <end position="283"/>
    </location>
</feature>
<dbReference type="GO" id="GO:0046872">
    <property type="term" value="F:metal ion binding"/>
    <property type="evidence" value="ECO:0007669"/>
    <property type="project" value="UniProtKB-KW"/>
</dbReference>
<protein>
    <recommendedName>
        <fullName evidence="15 16">Type III pantothenate kinase</fullName>
        <ecNumber evidence="6 16">2.7.1.33</ecNumber>
    </recommendedName>
    <alternativeName>
        <fullName evidence="16">PanK-III</fullName>
    </alternativeName>
    <alternativeName>
        <fullName evidence="16">Pantothenic acid kinase</fullName>
    </alternativeName>
</protein>
<evidence type="ECO:0000256" key="15">
    <source>
        <dbReference type="ARBA" id="ARBA00040883"/>
    </source>
</evidence>
<dbReference type="CDD" id="cd24015">
    <property type="entry name" value="ASKHA_NBD_PanK-III"/>
    <property type="match status" value="1"/>
</dbReference>
<comment type="subcellular location">
    <subcellularLocation>
        <location evidence="3 16">Cytoplasm</location>
    </subcellularLocation>
</comment>
<feature type="binding site" evidence="16">
    <location>
        <begin position="105"/>
        <end position="108"/>
    </location>
    <ligand>
        <name>substrate</name>
    </ligand>
</feature>
<proteinExistence type="inferred from homology"/>
<keyword evidence="10 16" id="KW-0418">Kinase</keyword>
<dbReference type="PANTHER" id="PTHR34265:SF1">
    <property type="entry name" value="TYPE III PANTOTHENATE KINASE"/>
    <property type="match status" value="1"/>
</dbReference>
<evidence type="ECO:0000256" key="12">
    <source>
        <dbReference type="ARBA" id="ARBA00022958"/>
    </source>
</evidence>
<evidence type="ECO:0000256" key="13">
    <source>
        <dbReference type="ARBA" id="ARBA00022993"/>
    </source>
</evidence>
<dbReference type="Gene3D" id="3.30.420.40">
    <property type="match status" value="2"/>
</dbReference>
<dbReference type="GO" id="GO:0005524">
    <property type="term" value="F:ATP binding"/>
    <property type="evidence" value="ECO:0007669"/>
    <property type="project" value="UniProtKB-UniRule"/>
</dbReference>
<evidence type="ECO:0000256" key="16">
    <source>
        <dbReference type="HAMAP-Rule" id="MF_01274"/>
    </source>
</evidence>
<comment type="caution">
    <text evidence="18">The sequence shown here is derived from an EMBL/GenBank/DDBJ whole genome shotgun (WGS) entry which is preliminary data.</text>
</comment>
<keyword evidence="13 16" id="KW-0173">Coenzyme A biosynthesis</keyword>
<comment type="similarity">
    <text evidence="14 16">Belongs to the type III pantothenate kinase family.</text>
</comment>
<dbReference type="InterPro" id="IPR004619">
    <property type="entry name" value="Type_III_PanK"/>
</dbReference>
<dbReference type="NCBIfam" id="TIGR00671">
    <property type="entry name" value="baf"/>
    <property type="match status" value="1"/>
</dbReference>
<keyword evidence="12 16" id="KW-0630">Potassium</keyword>
<organism evidence="18 19">
    <name type="scientific">Eiseniibacteriota bacterium</name>
    <dbReference type="NCBI Taxonomy" id="2212470"/>
    <lineage>
        <taxon>Bacteria</taxon>
        <taxon>Candidatus Eiseniibacteriota</taxon>
    </lineage>
</organism>
<dbReference type="EMBL" id="VBOU01000079">
    <property type="protein sequence ID" value="TMQ53836.1"/>
    <property type="molecule type" value="Genomic_DNA"/>
</dbReference>
<evidence type="ECO:0000256" key="14">
    <source>
        <dbReference type="ARBA" id="ARBA00038036"/>
    </source>
</evidence>
<feature type="binding site" evidence="16">
    <location>
        <position position="98"/>
    </location>
    <ligand>
        <name>substrate</name>
    </ligand>
</feature>
<dbReference type="GO" id="GO:0004594">
    <property type="term" value="F:pantothenate kinase activity"/>
    <property type="evidence" value="ECO:0007669"/>
    <property type="project" value="UniProtKB-UniRule"/>
</dbReference>
<feature type="active site" description="Proton acceptor" evidence="16">
    <location>
        <position position="107"/>
    </location>
</feature>
<name>A0A538SR42_UNCEI</name>
<dbReference type="AlphaFoldDB" id="A0A538SR42"/>
<dbReference type="SUPFAM" id="SSF53067">
    <property type="entry name" value="Actin-like ATPase domain"/>
    <property type="match status" value="2"/>
</dbReference>
<evidence type="ECO:0000256" key="4">
    <source>
        <dbReference type="ARBA" id="ARBA00005225"/>
    </source>
</evidence>
<sequence length="283" mass="30629">MLLAIDVGNTEVTLGLFDGRRLARSFRLSSETRRTADEITLYLTQVFPELASRGEHSGVIASVVPTATPSYLEAARRLCGRDPLVVSSLIPSGVEIDYRDPQSTGADRIANAAAALRLYGAPVIVVDFGTATTFDVIVKDRRYIGGVIAPGVITGAEHLIRRAARLSAFELRAPEHVVGRSTEESLQSGVYYGAVGQVDAIVRRIAAEERIRPMVVATGGLASMIAAHSETIEKVDPDLTLHGLRIIYELNHPDGPEKTQAAATKPSPRRDPKRGVKSKKRRK</sequence>
<comment type="subunit">
    <text evidence="5 16">Homodimer.</text>
</comment>
<dbReference type="GO" id="GO:0015937">
    <property type="term" value="P:coenzyme A biosynthetic process"/>
    <property type="evidence" value="ECO:0007669"/>
    <property type="project" value="UniProtKB-UniRule"/>
</dbReference>
<comment type="pathway">
    <text evidence="4 16">Cofactor biosynthesis; coenzyme A biosynthesis; CoA from (R)-pantothenate: step 1/5.</text>
</comment>
<feature type="binding site" evidence="16">
    <location>
        <position position="182"/>
    </location>
    <ligand>
        <name>substrate</name>
    </ligand>
</feature>
<comment type="function">
    <text evidence="16">Catalyzes the phosphorylation of pantothenate (Pan), the first step in CoA biosynthesis.</text>
</comment>
<comment type="cofactor">
    <cofactor evidence="16">
        <name>NH4(+)</name>
        <dbReference type="ChEBI" id="CHEBI:28938"/>
    </cofactor>
    <cofactor evidence="16">
        <name>K(+)</name>
        <dbReference type="ChEBI" id="CHEBI:29103"/>
    </cofactor>
    <text evidence="16">A monovalent cation. Ammonium or potassium.</text>
</comment>
<evidence type="ECO:0000256" key="1">
    <source>
        <dbReference type="ARBA" id="ARBA00001206"/>
    </source>
</evidence>
<evidence type="ECO:0000256" key="11">
    <source>
        <dbReference type="ARBA" id="ARBA00022840"/>
    </source>
</evidence>
<dbReference type="GO" id="GO:0005737">
    <property type="term" value="C:cytoplasm"/>
    <property type="evidence" value="ECO:0007669"/>
    <property type="project" value="UniProtKB-SubCell"/>
</dbReference>
<keyword evidence="8 16" id="KW-0808">Transferase</keyword>
<feature type="binding site" evidence="16">
    <location>
        <position position="130"/>
    </location>
    <ligand>
        <name>ATP</name>
        <dbReference type="ChEBI" id="CHEBI:30616"/>
    </ligand>
</feature>
<dbReference type="NCBIfam" id="NF009855">
    <property type="entry name" value="PRK13321.1"/>
    <property type="match status" value="1"/>
</dbReference>
<keyword evidence="7 16" id="KW-0963">Cytoplasm</keyword>
<reference evidence="18 19" key="1">
    <citation type="journal article" date="2019" name="Nat. Microbiol.">
        <title>Mediterranean grassland soil C-N compound turnover is dependent on rainfall and depth, and is mediated by genomically divergent microorganisms.</title>
        <authorList>
            <person name="Diamond S."/>
            <person name="Andeer P.F."/>
            <person name="Li Z."/>
            <person name="Crits-Christoph A."/>
            <person name="Burstein D."/>
            <person name="Anantharaman K."/>
            <person name="Lane K.R."/>
            <person name="Thomas B.C."/>
            <person name="Pan C."/>
            <person name="Northen T.R."/>
            <person name="Banfield J.F."/>
        </authorList>
    </citation>
    <scope>NUCLEOTIDE SEQUENCE [LARGE SCALE GENOMIC DNA]</scope>
    <source>
        <strain evidence="18">WS_4</strain>
    </source>
</reference>
<keyword evidence="9 16" id="KW-0547">Nucleotide-binding</keyword>
<comment type="cofactor">
    <cofactor evidence="2">
        <name>K(+)</name>
        <dbReference type="ChEBI" id="CHEBI:29103"/>
    </cofactor>
</comment>
<keyword evidence="16" id="KW-0479">Metal-binding</keyword>
<feature type="binding site" evidence="16">
    <location>
        <begin position="6"/>
        <end position="13"/>
    </location>
    <ligand>
        <name>ATP</name>
        <dbReference type="ChEBI" id="CHEBI:30616"/>
    </ligand>
</feature>
<dbReference type="InterPro" id="IPR043129">
    <property type="entry name" value="ATPase_NBD"/>
</dbReference>
<dbReference type="Pfam" id="PF03309">
    <property type="entry name" value="Pan_kinase"/>
    <property type="match status" value="1"/>
</dbReference>
<evidence type="ECO:0000313" key="18">
    <source>
        <dbReference type="EMBL" id="TMQ53836.1"/>
    </source>
</evidence>
<dbReference type="UniPathway" id="UPA00241">
    <property type="reaction ID" value="UER00352"/>
</dbReference>
<dbReference type="PANTHER" id="PTHR34265">
    <property type="entry name" value="TYPE III PANTOTHENATE KINASE"/>
    <property type="match status" value="1"/>
</dbReference>
<accession>A0A538SR42</accession>
<comment type="catalytic activity">
    <reaction evidence="1 16">
        <text>(R)-pantothenate + ATP = (R)-4'-phosphopantothenate + ADP + H(+)</text>
        <dbReference type="Rhea" id="RHEA:16373"/>
        <dbReference type="ChEBI" id="CHEBI:10986"/>
        <dbReference type="ChEBI" id="CHEBI:15378"/>
        <dbReference type="ChEBI" id="CHEBI:29032"/>
        <dbReference type="ChEBI" id="CHEBI:30616"/>
        <dbReference type="ChEBI" id="CHEBI:456216"/>
        <dbReference type="EC" id="2.7.1.33"/>
    </reaction>
</comment>
<evidence type="ECO:0000256" key="17">
    <source>
        <dbReference type="SAM" id="MobiDB-lite"/>
    </source>
</evidence>
<evidence type="ECO:0000256" key="6">
    <source>
        <dbReference type="ARBA" id="ARBA00012102"/>
    </source>
</evidence>
<evidence type="ECO:0000256" key="2">
    <source>
        <dbReference type="ARBA" id="ARBA00001958"/>
    </source>
</evidence>
<feature type="binding site" evidence="16">
    <location>
        <position position="127"/>
    </location>
    <ligand>
        <name>K(+)</name>
        <dbReference type="ChEBI" id="CHEBI:29103"/>
    </ligand>
</feature>
<evidence type="ECO:0000256" key="9">
    <source>
        <dbReference type="ARBA" id="ARBA00022741"/>
    </source>
</evidence>
<dbReference type="EC" id="2.7.1.33" evidence="6 16"/>
<gene>
    <name evidence="16" type="primary">coaX</name>
    <name evidence="18" type="ORF">E6K74_07875</name>
</gene>
<dbReference type="HAMAP" id="MF_01274">
    <property type="entry name" value="Pantothen_kinase_3"/>
    <property type="match status" value="1"/>
</dbReference>